<keyword evidence="3" id="KW-0862">Zinc</keyword>
<evidence type="ECO:0000256" key="3">
    <source>
        <dbReference type="ARBA" id="ARBA00022833"/>
    </source>
</evidence>
<dbReference type="InterPro" id="IPR001841">
    <property type="entry name" value="Znf_RING"/>
</dbReference>
<keyword evidence="1" id="KW-0479">Metal-binding</keyword>
<dbReference type="EMBL" id="JAYKXH010000015">
    <property type="protein sequence ID" value="KAK7143035.1"/>
    <property type="molecule type" value="Genomic_DNA"/>
</dbReference>
<keyword evidence="5" id="KW-0175">Coiled coil</keyword>
<dbReference type="InterPro" id="IPR027370">
    <property type="entry name" value="Znf-RING_euk"/>
</dbReference>
<organism evidence="8 9">
    <name type="scientific">Phoxinus phoxinus</name>
    <name type="common">Eurasian minnow</name>
    <dbReference type="NCBI Taxonomy" id="58324"/>
    <lineage>
        <taxon>Eukaryota</taxon>
        <taxon>Metazoa</taxon>
        <taxon>Chordata</taxon>
        <taxon>Craniata</taxon>
        <taxon>Vertebrata</taxon>
        <taxon>Euteleostomi</taxon>
        <taxon>Actinopterygii</taxon>
        <taxon>Neopterygii</taxon>
        <taxon>Teleostei</taxon>
        <taxon>Ostariophysi</taxon>
        <taxon>Cypriniformes</taxon>
        <taxon>Leuciscidae</taxon>
        <taxon>Phoxininae</taxon>
        <taxon>Phoxinus</taxon>
    </lineage>
</organism>
<dbReference type="SMART" id="SM00184">
    <property type="entry name" value="RING"/>
    <property type="match status" value="1"/>
</dbReference>
<dbReference type="InterPro" id="IPR050143">
    <property type="entry name" value="TRIM/RBCC"/>
</dbReference>
<evidence type="ECO:0000256" key="5">
    <source>
        <dbReference type="SAM" id="Coils"/>
    </source>
</evidence>
<dbReference type="SUPFAM" id="SSF57850">
    <property type="entry name" value="RING/U-box"/>
    <property type="match status" value="1"/>
</dbReference>
<dbReference type="PROSITE" id="PS50119">
    <property type="entry name" value="ZF_BBOX"/>
    <property type="match status" value="1"/>
</dbReference>
<dbReference type="SUPFAM" id="SSF57845">
    <property type="entry name" value="B-box zinc-binding domain"/>
    <property type="match status" value="1"/>
</dbReference>
<evidence type="ECO:0000313" key="9">
    <source>
        <dbReference type="Proteomes" id="UP001364617"/>
    </source>
</evidence>
<evidence type="ECO:0000259" key="7">
    <source>
        <dbReference type="PROSITE" id="PS50119"/>
    </source>
</evidence>
<evidence type="ECO:0000259" key="6">
    <source>
        <dbReference type="PROSITE" id="PS50089"/>
    </source>
</evidence>
<evidence type="ECO:0000256" key="4">
    <source>
        <dbReference type="PROSITE-ProRule" id="PRU00024"/>
    </source>
</evidence>
<dbReference type="SMART" id="SM00336">
    <property type="entry name" value="BBOX"/>
    <property type="match status" value="1"/>
</dbReference>
<dbReference type="Pfam" id="PF25600">
    <property type="entry name" value="TRIM_CC"/>
    <property type="match status" value="1"/>
</dbReference>
<feature type="domain" description="RING-type" evidence="6">
    <location>
        <begin position="13"/>
        <end position="53"/>
    </location>
</feature>
<dbReference type="InterPro" id="IPR017907">
    <property type="entry name" value="Znf_RING_CS"/>
</dbReference>
<dbReference type="AlphaFoldDB" id="A0AAN9CNT9"/>
<feature type="coiled-coil region" evidence="5">
    <location>
        <begin position="188"/>
        <end position="215"/>
    </location>
</feature>
<reference evidence="8 9" key="1">
    <citation type="submission" date="2024-02" db="EMBL/GenBank/DDBJ databases">
        <title>Chromosome-level genome assembly of the Eurasian Minnow (Phoxinus phoxinus).</title>
        <authorList>
            <person name="Oriowo T.O."/>
            <person name="Martin S."/>
            <person name="Stange M."/>
            <person name="Chrysostomakis Y."/>
            <person name="Brown T."/>
            <person name="Winkler S."/>
            <person name="Kukowka S."/>
            <person name="Myers E.W."/>
            <person name="Bohne A."/>
        </authorList>
    </citation>
    <scope>NUCLEOTIDE SEQUENCE [LARGE SCALE GENOMIC DNA]</scope>
    <source>
        <strain evidence="8">ZFMK-TIS-60720</strain>
        <tissue evidence="8">Whole Organism</tissue>
    </source>
</reference>
<comment type="caution">
    <text evidence="8">The sequence shown here is derived from an EMBL/GenBank/DDBJ whole genome shotgun (WGS) entry which is preliminary data.</text>
</comment>
<dbReference type="Pfam" id="PF00643">
    <property type="entry name" value="zf-B_box"/>
    <property type="match status" value="1"/>
</dbReference>
<dbReference type="Pfam" id="PF13445">
    <property type="entry name" value="zf-RING_UBOX"/>
    <property type="match status" value="1"/>
</dbReference>
<sequence length="488" mass="54586">MASRSFAEEDFSCPVCCDIFINPVLLSCSHSFCSSCIQRVWENKTLKECPVCRKTSSNDHPPVNLALRNLCESFQQERQRSGPGVCSVHNETIKLFCLDDQQPVCVVCRDSRKHTDHRFCPVDEAVADKKEILKASLECLQEELITSVNREQKLCKTAEDIKVHAQDTETQIKDEFEGRRQLLHDEEAARITALREEEEKRSQRMKEKMKNTSKQISSLTITIGDIEEQMKAEDVSFLQNFEATLQRAQYIPDPDPSPSVPITFTDHLTNLKPSVSQKMQDNVGKPSDFNIESKQEKKISPGFQFGPGKQGQGKEKEISPGFQFGCVRGQEKEISPGFQFGCVRGQEKEIIPGFQFGCVRGQEKEIIPGFQFGCVRGQEKEISPGFQFGCVGGQEKEISPGFQFGCVRGQEKEIIPGFQFGCVGGQEKEIIPGFQFGCVGGQEKEIIPGFQFGCVRGQEKEIIPGFQFGCVGGQEKEIISGFQFGPGK</sequence>
<dbReference type="PANTHER" id="PTHR24103">
    <property type="entry name" value="E3 UBIQUITIN-PROTEIN LIGASE TRIM"/>
    <property type="match status" value="1"/>
</dbReference>
<accession>A0AAN9CNT9</accession>
<feature type="domain" description="B box-type" evidence="7">
    <location>
        <begin position="81"/>
        <end position="122"/>
    </location>
</feature>
<dbReference type="InterPro" id="IPR058030">
    <property type="entry name" value="TRIM8/14/16/25/29/45/65_CC"/>
</dbReference>
<dbReference type="InterPro" id="IPR000315">
    <property type="entry name" value="Znf_B-box"/>
</dbReference>
<dbReference type="InterPro" id="IPR013083">
    <property type="entry name" value="Znf_RING/FYVE/PHD"/>
</dbReference>
<dbReference type="PROSITE" id="PS00518">
    <property type="entry name" value="ZF_RING_1"/>
    <property type="match status" value="1"/>
</dbReference>
<dbReference type="Proteomes" id="UP001364617">
    <property type="component" value="Unassembled WGS sequence"/>
</dbReference>
<keyword evidence="9" id="KW-1185">Reference proteome</keyword>
<proteinExistence type="predicted"/>
<evidence type="ECO:0000256" key="2">
    <source>
        <dbReference type="ARBA" id="ARBA00022771"/>
    </source>
</evidence>
<gene>
    <name evidence="8" type="ORF">R3I93_014256</name>
</gene>
<dbReference type="GO" id="GO:0008270">
    <property type="term" value="F:zinc ion binding"/>
    <property type="evidence" value="ECO:0007669"/>
    <property type="project" value="UniProtKB-KW"/>
</dbReference>
<evidence type="ECO:0000313" key="8">
    <source>
        <dbReference type="EMBL" id="KAK7143035.1"/>
    </source>
</evidence>
<keyword evidence="2 4" id="KW-0863">Zinc-finger</keyword>
<name>A0AAN9CNT9_9TELE</name>
<dbReference type="PROSITE" id="PS50089">
    <property type="entry name" value="ZF_RING_2"/>
    <property type="match status" value="1"/>
</dbReference>
<dbReference type="Gene3D" id="3.30.40.10">
    <property type="entry name" value="Zinc/RING finger domain, C3HC4 (zinc finger)"/>
    <property type="match status" value="1"/>
</dbReference>
<dbReference type="Gene3D" id="3.30.160.60">
    <property type="entry name" value="Classic Zinc Finger"/>
    <property type="match status" value="1"/>
</dbReference>
<evidence type="ECO:0000256" key="1">
    <source>
        <dbReference type="ARBA" id="ARBA00022723"/>
    </source>
</evidence>
<protein>
    <submittedName>
        <fullName evidence="8">Uncharacterized protein</fullName>
    </submittedName>
</protein>
<dbReference type="CDD" id="cd19800">
    <property type="entry name" value="Bbox2_xNF7-like"/>
    <property type="match status" value="1"/>
</dbReference>